<evidence type="ECO:0000313" key="1">
    <source>
        <dbReference type="EMBL" id="GAL36505.1"/>
    </source>
</evidence>
<dbReference type="EMBL" id="BBMT01000011">
    <property type="protein sequence ID" value="GAL36505.1"/>
    <property type="molecule type" value="Genomic_DNA"/>
</dbReference>
<gene>
    <name evidence="1" type="ORF">JCM19240_2574</name>
</gene>
<reference evidence="1 2" key="2">
    <citation type="submission" date="2014-09" db="EMBL/GenBank/DDBJ databases">
        <authorList>
            <consortium name="NBRP consortium"/>
            <person name="Sawabe T."/>
            <person name="Meirelles P."/>
            <person name="Nakanishi M."/>
            <person name="Sayaka M."/>
            <person name="Hattori M."/>
            <person name="Ohkuma M."/>
        </authorList>
    </citation>
    <scope>NUCLEOTIDE SEQUENCE [LARGE SCALE GENOMIC DNA]</scope>
    <source>
        <strain evidence="1 2">JCM 19240</strain>
    </source>
</reference>
<dbReference type="GO" id="GO:0004126">
    <property type="term" value="F:cytidine deaminase activity"/>
    <property type="evidence" value="ECO:0007669"/>
    <property type="project" value="UniProtKB-EC"/>
</dbReference>
<proteinExistence type="predicted"/>
<dbReference type="AlphaFoldDB" id="A0A090T984"/>
<keyword evidence="1" id="KW-0378">Hydrolase</keyword>
<dbReference type="Proteomes" id="UP000029224">
    <property type="component" value="Unassembled WGS sequence"/>
</dbReference>
<evidence type="ECO:0000313" key="2">
    <source>
        <dbReference type="Proteomes" id="UP000029224"/>
    </source>
</evidence>
<comment type="caution">
    <text evidence="1">The sequence shown here is derived from an EMBL/GenBank/DDBJ whole genome shotgun (WGS) entry which is preliminary data.</text>
</comment>
<reference evidence="1 2" key="1">
    <citation type="submission" date="2014-09" db="EMBL/GenBank/DDBJ databases">
        <title>Vibrio maritimus JCM 19240. (C210) whole genome shotgun sequence.</title>
        <authorList>
            <person name="Sawabe T."/>
            <person name="Meirelles P."/>
            <person name="Nakanishi M."/>
            <person name="Sayaka M."/>
            <person name="Hattori M."/>
            <person name="Ohkuma M."/>
        </authorList>
    </citation>
    <scope>NUCLEOTIDE SEQUENCE [LARGE SCALE GENOMIC DNA]</scope>
    <source>
        <strain evidence="1 2">JCM 19240</strain>
    </source>
</reference>
<keyword evidence="2" id="KW-1185">Reference proteome</keyword>
<name>A0A090T984_9VIBR</name>
<protein>
    <submittedName>
        <fullName evidence="1">Cytidine deaminase</fullName>
        <ecNumber evidence="1">3.5.4.5</ecNumber>
    </submittedName>
</protein>
<dbReference type="EC" id="3.5.4.5" evidence="1"/>
<accession>A0A090T984</accession>
<organism evidence="1 2">
    <name type="scientific">Vibrio maritimus</name>
    <dbReference type="NCBI Taxonomy" id="990268"/>
    <lineage>
        <taxon>Bacteria</taxon>
        <taxon>Pseudomonadati</taxon>
        <taxon>Pseudomonadota</taxon>
        <taxon>Gammaproteobacteria</taxon>
        <taxon>Vibrionales</taxon>
        <taxon>Vibrionaceae</taxon>
        <taxon>Vibrio</taxon>
    </lineage>
</organism>
<sequence length="50" mass="5355">MQLLLAGKSFEDIKLVALAEMASGKISHLADTQATLEAIDPDIPLEYVAL</sequence>